<dbReference type="PRINTS" id="PR00722">
    <property type="entry name" value="CHYMOTRYPSIN"/>
</dbReference>
<comment type="subcellular location">
    <subcellularLocation>
        <location evidence="12">Secreted</location>
    </subcellularLocation>
</comment>
<dbReference type="Pfam" id="PF00089">
    <property type="entry name" value="Trypsin"/>
    <property type="match status" value="1"/>
</dbReference>
<dbReference type="FunCoup" id="A0A194RKX1">
    <property type="interactions" value="49"/>
</dbReference>
<comment type="domain">
    <text evidence="12">The clip domain consists of 35-55 residues which are 'knitted' together usually by 3 conserved disulfide bonds forming a clip-like compact structure.</text>
</comment>
<keyword evidence="4 11" id="KW-0378">Hydrolase</keyword>
<dbReference type="InterPro" id="IPR033116">
    <property type="entry name" value="TRYPSIN_SER"/>
</dbReference>
<evidence type="ECO:0000259" key="14">
    <source>
        <dbReference type="PROSITE" id="PS50240"/>
    </source>
</evidence>
<dbReference type="InterPro" id="IPR038565">
    <property type="entry name" value="CLIP_sf"/>
</dbReference>
<dbReference type="FunFam" id="2.40.10.10:FF:000078">
    <property type="entry name" value="Serine protease H137"/>
    <property type="match status" value="1"/>
</dbReference>
<name>A0A194RKX1_PAPMA</name>
<sequence length="414" mass="46226">MIPPDEVMMWSKDEYCEDCILITRCEKALERVKHHKSDATVKMLKNAHCGFDGVTHKVCCTELMINVRTLEDDSTNEFDIEKHPNIKLLSEECGDTDGNKIVGGSRTTLYEFPWLAIIIHKNAGTLYMNCGGSLINSRYVLTAAHCIKGREVSKVRIGEYDLSTEIDCTGEDAFIQCAPKYQEIDVSEQIYHEAYNNDPLIINDIGLLRLKKSVDLSYRNSGLICLPITNSLLNLNIYGERGTVAGWGITESNTKSNVLLKVGVPIFSPRTCLRWYNRNRHMTMESYNRLTNTFCAGELGHDSCKGDSGGPLMYEGFITNTYKLVQYGIVSYGNLDCGTEPPTIYTDSGGHGQVDAAWVGLLQDGPMTWSRLRECTGCVRLRTGHCGNRWGRPSSSSGQIQADNDDDDDELVPK</sequence>
<reference evidence="15 16" key="1">
    <citation type="journal article" date="2015" name="Nat. Commun.">
        <title>Outbred genome sequencing and CRISPR/Cas9 gene editing in butterflies.</title>
        <authorList>
            <person name="Li X."/>
            <person name="Fan D."/>
            <person name="Zhang W."/>
            <person name="Liu G."/>
            <person name="Zhang L."/>
            <person name="Zhao L."/>
            <person name="Fang X."/>
            <person name="Chen L."/>
            <person name="Dong Y."/>
            <person name="Chen Y."/>
            <person name="Ding Y."/>
            <person name="Zhao R."/>
            <person name="Feng M."/>
            <person name="Zhu Y."/>
            <person name="Feng Y."/>
            <person name="Jiang X."/>
            <person name="Zhu D."/>
            <person name="Xiang H."/>
            <person name="Feng X."/>
            <person name="Li S."/>
            <person name="Wang J."/>
            <person name="Zhang G."/>
            <person name="Kronforst M.R."/>
            <person name="Wang W."/>
        </authorList>
    </citation>
    <scope>NUCLEOTIDE SEQUENCE [LARGE SCALE GENOMIC DNA]</scope>
    <source>
        <strain evidence="15">Ya'a_city_454_Pm</strain>
        <tissue evidence="15">Whole body</tissue>
    </source>
</reference>
<dbReference type="FunFam" id="2.40.10.10:FF:000028">
    <property type="entry name" value="Serine protease easter"/>
    <property type="match status" value="1"/>
</dbReference>
<evidence type="ECO:0000256" key="8">
    <source>
        <dbReference type="ARBA" id="ARBA00023157"/>
    </source>
</evidence>
<dbReference type="AlphaFoldDB" id="A0A194RKX1"/>
<dbReference type="GO" id="GO:0004252">
    <property type="term" value="F:serine-type endopeptidase activity"/>
    <property type="evidence" value="ECO:0007669"/>
    <property type="project" value="UniProtKB-UniRule"/>
</dbReference>
<dbReference type="GO" id="GO:0051604">
    <property type="term" value="P:protein maturation"/>
    <property type="evidence" value="ECO:0007669"/>
    <property type="project" value="UniProtKB-ARBA"/>
</dbReference>
<dbReference type="InParanoid" id="A0A194RKX1"/>
<feature type="domain" description="Peptidase S1" evidence="14">
    <location>
        <begin position="101"/>
        <end position="359"/>
    </location>
</feature>
<dbReference type="SMART" id="SM00020">
    <property type="entry name" value="Tryp_SPc"/>
    <property type="match status" value="1"/>
</dbReference>
<evidence type="ECO:0000256" key="3">
    <source>
        <dbReference type="ARBA" id="ARBA00022729"/>
    </source>
</evidence>
<feature type="compositionally biased region" description="Acidic residues" evidence="13">
    <location>
        <begin position="403"/>
        <end position="414"/>
    </location>
</feature>
<dbReference type="InterPro" id="IPR001254">
    <property type="entry name" value="Trypsin_dom"/>
</dbReference>
<dbReference type="Gene3D" id="3.30.1640.30">
    <property type="match status" value="1"/>
</dbReference>
<dbReference type="SUPFAM" id="SSF50494">
    <property type="entry name" value="Trypsin-like serine proteases"/>
    <property type="match status" value="1"/>
</dbReference>
<protein>
    <recommendedName>
        <fullName evidence="12">CLIP domain-containing serine protease</fullName>
        <ecNumber evidence="11">3.4.21.-</ecNumber>
    </recommendedName>
</protein>
<evidence type="ECO:0000256" key="7">
    <source>
        <dbReference type="ARBA" id="ARBA00023145"/>
    </source>
</evidence>
<evidence type="ECO:0000256" key="10">
    <source>
        <dbReference type="ARBA" id="ARBA00024195"/>
    </source>
</evidence>
<keyword evidence="5 11" id="KW-0720">Serine protease</keyword>
<evidence type="ECO:0000256" key="9">
    <source>
        <dbReference type="ARBA" id="ARBA00023180"/>
    </source>
</evidence>
<dbReference type="InterPro" id="IPR001314">
    <property type="entry name" value="Peptidase_S1A"/>
</dbReference>
<keyword evidence="9" id="KW-0325">Glycoprotein</keyword>
<dbReference type="InterPro" id="IPR043504">
    <property type="entry name" value="Peptidase_S1_PA_chymotrypsin"/>
</dbReference>
<dbReference type="Gene3D" id="2.40.10.10">
    <property type="entry name" value="Trypsin-like serine proteases"/>
    <property type="match status" value="2"/>
</dbReference>
<keyword evidence="7" id="KW-0865">Zymogen</keyword>
<feature type="region of interest" description="Disordered" evidence="13">
    <location>
        <begin position="390"/>
        <end position="414"/>
    </location>
</feature>
<dbReference type="PROSITE" id="PS00134">
    <property type="entry name" value="TRYPSIN_HIS"/>
    <property type="match status" value="1"/>
</dbReference>
<keyword evidence="1 11" id="KW-0645">Protease</keyword>
<dbReference type="EMBL" id="KQ460045">
    <property type="protein sequence ID" value="KPJ18064.1"/>
    <property type="molecule type" value="Genomic_DNA"/>
</dbReference>
<feature type="compositionally biased region" description="Polar residues" evidence="13">
    <location>
        <begin position="393"/>
        <end position="402"/>
    </location>
</feature>
<dbReference type="CDD" id="cd00190">
    <property type="entry name" value="Tryp_SPc"/>
    <property type="match status" value="1"/>
</dbReference>
<evidence type="ECO:0000256" key="6">
    <source>
        <dbReference type="ARBA" id="ARBA00022837"/>
    </source>
</evidence>
<keyword evidence="16" id="KW-1185">Reference proteome</keyword>
<evidence type="ECO:0000256" key="5">
    <source>
        <dbReference type="ARBA" id="ARBA00022825"/>
    </source>
</evidence>
<organism evidence="15 16">
    <name type="scientific">Papilio machaon</name>
    <name type="common">Old World swallowtail butterfly</name>
    <dbReference type="NCBI Taxonomy" id="76193"/>
    <lineage>
        <taxon>Eukaryota</taxon>
        <taxon>Metazoa</taxon>
        <taxon>Ecdysozoa</taxon>
        <taxon>Arthropoda</taxon>
        <taxon>Hexapoda</taxon>
        <taxon>Insecta</taxon>
        <taxon>Pterygota</taxon>
        <taxon>Neoptera</taxon>
        <taxon>Endopterygota</taxon>
        <taxon>Lepidoptera</taxon>
        <taxon>Glossata</taxon>
        <taxon>Ditrysia</taxon>
        <taxon>Papilionoidea</taxon>
        <taxon>Papilionidae</taxon>
        <taxon>Papilioninae</taxon>
        <taxon>Papilio</taxon>
    </lineage>
</organism>
<evidence type="ECO:0000256" key="4">
    <source>
        <dbReference type="ARBA" id="ARBA00022801"/>
    </source>
</evidence>
<evidence type="ECO:0000313" key="16">
    <source>
        <dbReference type="Proteomes" id="UP000053240"/>
    </source>
</evidence>
<keyword evidence="2" id="KW-0479">Metal-binding</keyword>
<dbReference type="Pfam" id="PF12032">
    <property type="entry name" value="CLIP"/>
    <property type="match status" value="1"/>
</dbReference>
<keyword evidence="8" id="KW-1015">Disulfide bond</keyword>
<gene>
    <name evidence="15" type="ORF">RR48_11912</name>
</gene>
<dbReference type="EC" id="3.4.21.-" evidence="11"/>
<dbReference type="InterPro" id="IPR018114">
    <property type="entry name" value="TRYPSIN_HIS"/>
</dbReference>
<dbReference type="STRING" id="76193.A0A194RKX1"/>
<proteinExistence type="inferred from homology"/>
<keyword evidence="12" id="KW-0964">Secreted</keyword>
<accession>A0A194RKX1</accession>
<comment type="similarity">
    <text evidence="10 12">Belongs to the peptidase S1 family. CLIP subfamily.</text>
</comment>
<evidence type="ECO:0000256" key="11">
    <source>
        <dbReference type="RuleBase" id="RU363034"/>
    </source>
</evidence>
<dbReference type="PROSITE" id="PS00135">
    <property type="entry name" value="TRYPSIN_SER"/>
    <property type="match status" value="1"/>
</dbReference>
<keyword evidence="3" id="KW-0732">Signal</keyword>
<dbReference type="InterPro" id="IPR022700">
    <property type="entry name" value="CLIP"/>
</dbReference>
<evidence type="ECO:0000256" key="1">
    <source>
        <dbReference type="ARBA" id="ARBA00022670"/>
    </source>
</evidence>
<dbReference type="GO" id="GO:0006508">
    <property type="term" value="P:proteolysis"/>
    <property type="evidence" value="ECO:0007669"/>
    <property type="project" value="UniProtKB-KW"/>
</dbReference>
<dbReference type="PROSITE" id="PS50240">
    <property type="entry name" value="TRYPSIN_DOM"/>
    <property type="match status" value="1"/>
</dbReference>
<dbReference type="Proteomes" id="UP000053240">
    <property type="component" value="Unassembled WGS sequence"/>
</dbReference>
<dbReference type="InterPro" id="IPR009003">
    <property type="entry name" value="Peptidase_S1_PA"/>
</dbReference>
<dbReference type="GO" id="GO:0046872">
    <property type="term" value="F:metal ion binding"/>
    <property type="evidence" value="ECO:0007669"/>
    <property type="project" value="UniProtKB-KW"/>
</dbReference>
<evidence type="ECO:0000256" key="2">
    <source>
        <dbReference type="ARBA" id="ARBA00022723"/>
    </source>
</evidence>
<evidence type="ECO:0000313" key="15">
    <source>
        <dbReference type="EMBL" id="KPJ18064.1"/>
    </source>
</evidence>
<dbReference type="InterPro" id="IPR051487">
    <property type="entry name" value="Ser/Thr_Proteases_Immune/Dev"/>
</dbReference>
<evidence type="ECO:0000256" key="13">
    <source>
        <dbReference type="SAM" id="MobiDB-lite"/>
    </source>
</evidence>
<dbReference type="PANTHER" id="PTHR24256">
    <property type="entry name" value="TRYPTASE-RELATED"/>
    <property type="match status" value="1"/>
</dbReference>
<evidence type="ECO:0000256" key="12">
    <source>
        <dbReference type="RuleBase" id="RU366078"/>
    </source>
</evidence>
<dbReference type="GO" id="GO:0005576">
    <property type="term" value="C:extracellular region"/>
    <property type="evidence" value="ECO:0007669"/>
    <property type="project" value="UniProtKB-SubCell"/>
</dbReference>
<keyword evidence="6" id="KW-0106">Calcium</keyword>